<evidence type="ECO:0000313" key="16">
    <source>
        <dbReference type="EMBL" id="KDR15981.1"/>
    </source>
</evidence>
<evidence type="ECO:0000256" key="8">
    <source>
        <dbReference type="ARBA" id="ARBA00023004"/>
    </source>
</evidence>
<evidence type="ECO:0000256" key="3">
    <source>
        <dbReference type="ARBA" id="ARBA00022516"/>
    </source>
</evidence>
<protein>
    <submittedName>
        <fullName evidence="16">Acyl-CoA Delta(11) desaturase</fullName>
    </submittedName>
</protein>
<evidence type="ECO:0000256" key="7">
    <source>
        <dbReference type="ARBA" id="ARBA00023002"/>
    </source>
</evidence>
<evidence type="ECO:0000256" key="1">
    <source>
        <dbReference type="ARBA" id="ARBA00004141"/>
    </source>
</evidence>
<dbReference type="Proteomes" id="UP000027135">
    <property type="component" value="Unassembled WGS sequence"/>
</dbReference>
<dbReference type="AlphaFoldDB" id="A0A067R1V5"/>
<dbReference type="Pfam" id="PF00487">
    <property type="entry name" value="FA_desaturase"/>
    <property type="match status" value="1"/>
</dbReference>
<evidence type="ECO:0000256" key="11">
    <source>
        <dbReference type="ARBA" id="ARBA00023160"/>
    </source>
</evidence>
<organism evidence="16 17">
    <name type="scientific">Zootermopsis nevadensis</name>
    <name type="common">Dampwood termite</name>
    <dbReference type="NCBI Taxonomy" id="136037"/>
    <lineage>
        <taxon>Eukaryota</taxon>
        <taxon>Metazoa</taxon>
        <taxon>Ecdysozoa</taxon>
        <taxon>Arthropoda</taxon>
        <taxon>Hexapoda</taxon>
        <taxon>Insecta</taxon>
        <taxon>Pterygota</taxon>
        <taxon>Neoptera</taxon>
        <taxon>Polyneoptera</taxon>
        <taxon>Dictyoptera</taxon>
        <taxon>Blattodea</taxon>
        <taxon>Blattoidea</taxon>
        <taxon>Termitoidae</taxon>
        <taxon>Termopsidae</taxon>
        <taxon>Zootermopsis</taxon>
    </lineage>
</organism>
<feature type="region of interest" description="Disordered" evidence="13">
    <location>
        <begin position="1"/>
        <end position="40"/>
    </location>
</feature>
<comment type="cofactor">
    <cofactor evidence="12">
        <name>Fe(2+)</name>
        <dbReference type="ChEBI" id="CHEBI:29033"/>
    </cofactor>
</comment>
<dbReference type="InterPro" id="IPR005804">
    <property type="entry name" value="FA_desaturase_dom"/>
</dbReference>
<feature type="transmembrane region" description="Helical" evidence="14">
    <location>
        <begin position="50"/>
        <end position="72"/>
    </location>
</feature>
<keyword evidence="3 12" id="KW-0444">Lipid biosynthesis</keyword>
<feature type="transmembrane region" description="Helical" evidence="14">
    <location>
        <begin position="79"/>
        <end position="99"/>
    </location>
</feature>
<accession>A0A067R1V5</accession>
<evidence type="ECO:0000259" key="15">
    <source>
        <dbReference type="Pfam" id="PF00487"/>
    </source>
</evidence>
<sequence>MQHITAADAMAPNSSSVTEDRGAGDTAHAPQNERRGAGAEPYPNYRTEVVWPNVVVHAYLNLAALYGAYLMFTSARLPTAIWAFILYEAGILGITAGAHRLWSHRAYKATWPLRVFLVLLQTLAFQTSAHEWVRNHRVHHKFSDTDADPHNVNRGFFFTHYGWMLTKKHPAVKENGKKVDSSDLDADPLLIFQKRYYMIIMPILCFVIPTAVPVFVWNETWSNAYHIAAVMRQVITLHMTLITNSVTHWPDTWRKRPYDKRICPSENFFVSLLTLGEGWHNFHHVFPWDYKTSEIGYNRINPTTHFIDFCARIGLAYDLKTVPTSMVKRRVQRTGDGTHELWGWGDADMSEAEKKMVQVVNEKAT</sequence>
<dbReference type="GO" id="GO:0005789">
    <property type="term" value="C:endoplasmic reticulum membrane"/>
    <property type="evidence" value="ECO:0007669"/>
    <property type="project" value="TreeGrafter"/>
</dbReference>
<dbReference type="GO" id="GO:0004768">
    <property type="term" value="F:stearoyl-CoA 9-desaturase activity"/>
    <property type="evidence" value="ECO:0007669"/>
    <property type="project" value="TreeGrafter"/>
</dbReference>
<dbReference type="InterPro" id="IPR015876">
    <property type="entry name" value="Acyl-CoA_DS"/>
</dbReference>
<dbReference type="PANTHER" id="PTHR11351:SF31">
    <property type="entry name" value="DESATURASE 1, ISOFORM A-RELATED"/>
    <property type="match status" value="1"/>
</dbReference>
<dbReference type="eggNOG" id="KOG1600">
    <property type="taxonomic scope" value="Eukaryota"/>
</dbReference>
<feature type="transmembrane region" description="Helical" evidence="14">
    <location>
        <begin position="196"/>
        <end position="218"/>
    </location>
</feature>
<dbReference type="PRINTS" id="PR00075">
    <property type="entry name" value="FACDDSATRASE"/>
</dbReference>
<keyword evidence="9" id="KW-0443">Lipid metabolism</keyword>
<keyword evidence="11 12" id="KW-0275">Fatty acid biosynthesis</keyword>
<comment type="similarity">
    <text evidence="2 12">Belongs to the fatty acid desaturase type 1 family.</text>
</comment>
<dbReference type="EMBL" id="KK852809">
    <property type="protein sequence ID" value="KDR15981.1"/>
    <property type="molecule type" value="Genomic_DNA"/>
</dbReference>
<evidence type="ECO:0000256" key="9">
    <source>
        <dbReference type="ARBA" id="ARBA00023098"/>
    </source>
</evidence>
<evidence type="ECO:0000256" key="12">
    <source>
        <dbReference type="RuleBase" id="RU000581"/>
    </source>
</evidence>
<dbReference type="OMA" id="IDICAYL"/>
<evidence type="ECO:0000256" key="13">
    <source>
        <dbReference type="SAM" id="MobiDB-lite"/>
    </source>
</evidence>
<reference evidence="16 17" key="1">
    <citation type="journal article" date="2014" name="Nat. Commun.">
        <title>Molecular traces of alternative social organization in a termite genome.</title>
        <authorList>
            <person name="Terrapon N."/>
            <person name="Li C."/>
            <person name="Robertson H.M."/>
            <person name="Ji L."/>
            <person name="Meng X."/>
            <person name="Booth W."/>
            <person name="Chen Z."/>
            <person name="Childers C.P."/>
            <person name="Glastad K.M."/>
            <person name="Gokhale K."/>
            <person name="Gowin J."/>
            <person name="Gronenberg W."/>
            <person name="Hermansen R.A."/>
            <person name="Hu H."/>
            <person name="Hunt B.G."/>
            <person name="Huylmans A.K."/>
            <person name="Khalil S.M."/>
            <person name="Mitchell R.D."/>
            <person name="Munoz-Torres M.C."/>
            <person name="Mustard J.A."/>
            <person name="Pan H."/>
            <person name="Reese J.T."/>
            <person name="Scharf M.E."/>
            <person name="Sun F."/>
            <person name="Vogel H."/>
            <person name="Xiao J."/>
            <person name="Yang W."/>
            <person name="Yang Z."/>
            <person name="Yang Z."/>
            <person name="Zhou J."/>
            <person name="Zhu J."/>
            <person name="Brent C.S."/>
            <person name="Elsik C.G."/>
            <person name="Goodisman M.A."/>
            <person name="Liberles D.A."/>
            <person name="Roe R.M."/>
            <person name="Vargo E.L."/>
            <person name="Vilcinskas A."/>
            <person name="Wang J."/>
            <person name="Bornberg-Bauer E."/>
            <person name="Korb J."/>
            <person name="Zhang G."/>
            <person name="Liebig J."/>
        </authorList>
    </citation>
    <scope>NUCLEOTIDE SEQUENCE [LARGE SCALE GENOMIC DNA]</scope>
    <source>
        <tissue evidence="16">Whole organism</tissue>
    </source>
</reference>
<keyword evidence="7 12" id="KW-0560">Oxidoreductase</keyword>
<comment type="subcellular location">
    <subcellularLocation>
        <location evidence="1">Membrane</location>
        <topology evidence="1">Multi-pass membrane protein</topology>
    </subcellularLocation>
</comment>
<feature type="domain" description="Fatty acid desaturase" evidence="15">
    <location>
        <begin position="82"/>
        <end position="287"/>
    </location>
</feature>
<comment type="domain">
    <text evidence="12">The histidine box domains are involved in binding the catalytic metal ions.</text>
</comment>
<feature type="transmembrane region" description="Helical" evidence="14">
    <location>
        <begin position="111"/>
        <end position="133"/>
    </location>
</feature>
<dbReference type="InParanoid" id="A0A067R1V5"/>
<evidence type="ECO:0000256" key="6">
    <source>
        <dbReference type="ARBA" id="ARBA00022989"/>
    </source>
</evidence>
<evidence type="ECO:0000256" key="10">
    <source>
        <dbReference type="ARBA" id="ARBA00023136"/>
    </source>
</evidence>
<dbReference type="CDD" id="cd03505">
    <property type="entry name" value="Delta9-FADS-like"/>
    <property type="match status" value="1"/>
</dbReference>
<evidence type="ECO:0000256" key="5">
    <source>
        <dbReference type="ARBA" id="ARBA00022832"/>
    </source>
</evidence>
<keyword evidence="17" id="KW-1185">Reference proteome</keyword>
<name>A0A067R1V5_ZOONE</name>
<evidence type="ECO:0000256" key="14">
    <source>
        <dbReference type="SAM" id="Phobius"/>
    </source>
</evidence>
<dbReference type="GO" id="GO:0006636">
    <property type="term" value="P:unsaturated fatty acid biosynthetic process"/>
    <property type="evidence" value="ECO:0007669"/>
    <property type="project" value="TreeGrafter"/>
</dbReference>
<dbReference type="GO" id="GO:0005506">
    <property type="term" value="F:iron ion binding"/>
    <property type="evidence" value="ECO:0007669"/>
    <property type="project" value="TreeGrafter"/>
</dbReference>
<keyword evidence="4 12" id="KW-0812">Transmembrane</keyword>
<evidence type="ECO:0000256" key="2">
    <source>
        <dbReference type="ARBA" id="ARBA00009295"/>
    </source>
</evidence>
<gene>
    <name evidence="16" type="ORF">L798_10330</name>
</gene>
<keyword evidence="5" id="KW-0276">Fatty acid metabolism</keyword>
<evidence type="ECO:0000313" key="17">
    <source>
        <dbReference type="Proteomes" id="UP000027135"/>
    </source>
</evidence>
<keyword evidence="6 14" id="KW-1133">Transmembrane helix</keyword>
<keyword evidence="10 14" id="KW-0472">Membrane</keyword>
<dbReference type="PANTHER" id="PTHR11351">
    <property type="entry name" value="ACYL-COA DESATURASE"/>
    <property type="match status" value="1"/>
</dbReference>
<keyword evidence="8" id="KW-0408">Iron</keyword>
<proteinExistence type="inferred from homology"/>
<evidence type="ECO:0000256" key="4">
    <source>
        <dbReference type="ARBA" id="ARBA00022692"/>
    </source>
</evidence>